<evidence type="ECO:0000256" key="2">
    <source>
        <dbReference type="ARBA" id="ARBA00023125"/>
    </source>
</evidence>
<keyword evidence="6" id="KW-1185">Reference proteome</keyword>
<evidence type="ECO:0000256" key="3">
    <source>
        <dbReference type="ARBA" id="ARBA00023163"/>
    </source>
</evidence>
<dbReference type="Pfam" id="PF00392">
    <property type="entry name" value="GntR"/>
    <property type="match status" value="1"/>
</dbReference>
<name>A0A2S6GJK4_9PSEU</name>
<dbReference type="SUPFAM" id="SSF46785">
    <property type="entry name" value="Winged helix' DNA-binding domain"/>
    <property type="match status" value="1"/>
</dbReference>
<protein>
    <submittedName>
        <fullName evidence="5">GntR family transcriptional regulator</fullName>
    </submittedName>
</protein>
<dbReference type="Proteomes" id="UP000239203">
    <property type="component" value="Unassembled WGS sequence"/>
</dbReference>
<keyword evidence="3" id="KW-0804">Transcription</keyword>
<comment type="caution">
    <text evidence="5">The sequence shown here is derived from an EMBL/GenBank/DDBJ whole genome shotgun (WGS) entry which is preliminary data.</text>
</comment>
<dbReference type="CDD" id="cd07377">
    <property type="entry name" value="WHTH_GntR"/>
    <property type="match status" value="1"/>
</dbReference>
<sequence length="237" mass="26353">MTIPDRTRDLPLWRQVQEDLVRRLRTGEFTERFPSEVDLVAEYGVSRTTVRQALRKLRDEGAVSAERGRRPRVNRSQEVEQPLGVLYSLHASVRTTGLTQHSIVQKLHVHADGVIADHLGLDGSTPLVHLERLRLAGDEPLAIDRVWLPAEHARCLLTADLTATGVYTVLEEAGIRLDRGQESIRAVPLTAAEQDALGCPVALSIHRLSHAQGIPMEWRHTLARGDRFTLTATIGAL</sequence>
<dbReference type="EMBL" id="PTIX01000014">
    <property type="protein sequence ID" value="PPK65412.1"/>
    <property type="molecule type" value="Genomic_DNA"/>
</dbReference>
<dbReference type="GO" id="GO:0003677">
    <property type="term" value="F:DNA binding"/>
    <property type="evidence" value="ECO:0007669"/>
    <property type="project" value="UniProtKB-KW"/>
</dbReference>
<dbReference type="PANTHER" id="PTHR44846:SF1">
    <property type="entry name" value="MANNOSYL-D-GLYCERATE TRANSPORT_METABOLISM SYSTEM REPRESSOR MNGR-RELATED"/>
    <property type="match status" value="1"/>
</dbReference>
<dbReference type="RefSeq" id="WP_104481180.1">
    <property type="nucleotide sequence ID" value="NZ_CP154825.1"/>
</dbReference>
<dbReference type="GO" id="GO:0003700">
    <property type="term" value="F:DNA-binding transcription factor activity"/>
    <property type="evidence" value="ECO:0007669"/>
    <property type="project" value="InterPro"/>
</dbReference>
<feature type="domain" description="HTH gntR-type" evidence="4">
    <location>
        <begin position="10"/>
        <end position="76"/>
    </location>
</feature>
<dbReference type="SUPFAM" id="SSF64288">
    <property type="entry name" value="Chorismate lyase-like"/>
    <property type="match status" value="1"/>
</dbReference>
<dbReference type="AlphaFoldDB" id="A0A2S6GJK4"/>
<dbReference type="InterPro" id="IPR036390">
    <property type="entry name" value="WH_DNA-bd_sf"/>
</dbReference>
<dbReference type="Gene3D" id="1.10.10.10">
    <property type="entry name" value="Winged helix-like DNA-binding domain superfamily/Winged helix DNA-binding domain"/>
    <property type="match status" value="1"/>
</dbReference>
<keyword evidence="1" id="KW-0805">Transcription regulation</keyword>
<dbReference type="GO" id="GO:0045892">
    <property type="term" value="P:negative regulation of DNA-templated transcription"/>
    <property type="evidence" value="ECO:0007669"/>
    <property type="project" value="TreeGrafter"/>
</dbReference>
<dbReference type="InterPro" id="IPR000524">
    <property type="entry name" value="Tscrpt_reg_HTH_GntR"/>
</dbReference>
<proteinExistence type="predicted"/>
<dbReference type="PROSITE" id="PS50949">
    <property type="entry name" value="HTH_GNTR"/>
    <property type="match status" value="1"/>
</dbReference>
<dbReference type="InterPro" id="IPR036388">
    <property type="entry name" value="WH-like_DNA-bd_sf"/>
</dbReference>
<dbReference type="PANTHER" id="PTHR44846">
    <property type="entry name" value="MANNOSYL-D-GLYCERATE TRANSPORT/METABOLISM SYSTEM REPRESSOR MNGR-RELATED"/>
    <property type="match status" value="1"/>
</dbReference>
<evidence type="ECO:0000259" key="4">
    <source>
        <dbReference type="PROSITE" id="PS50949"/>
    </source>
</evidence>
<dbReference type="SMART" id="SM00866">
    <property type="entry name" value="UTRA"/>
    <property type="match status" value="1"/>
</dbReference>
<dbReference type="SMART" id="SM00345">
    <property type="entry name" value="HTH_GNTR"/>
    <property type="match status" value="1"/>
</dbReference>
<dbReference type="InterPro" id="IPR028978">
    <property type="entry name" value="Chorismate_lyase_/UTRA_dom_sf"/>
</dbReference>
<organism evidence="5 6">
    <name type="scientific">Actinokineospora auranticolor</name>
    <dbReference type="NCBI Taxonomy" id="155976"/>
    <lineage>
        <taxon>Bacteria</taxon>
        <taxon>Bacillati</taxon>
        <taxon>Actinomycetota</taxon>
        <taxon>Actinomycetes</taxon>
        <taxon>Pseudonocardiales</taxon>
        <taxon>Pseudonocardiaceae</taxon>
        <taxon>Actinokineospora</taxon>
    </lineage>
</organism>
<evidence type="ECO:0000256" key="1">
    <source>
        <dbReference type="ARBA" id="ARBA00023015"/>
    </source>
</evidence>
<keyword evidence="2" id="KW-0238">DNA-binding</keyword>
<dbReference type="OrthoDB" id="3194402at2"/>
<dbReference type="InterPro" id="IPR050679">
    <property type="entry name" value="Bact_HTH_transcr_reg"/>
</dbReference>
<evidence type="ECO:0000313" key="5">
    <source>
        <dbReference type="EMBL" id="PPK65412.1"/>
    </source>
</evidence>
<reference evidence="5 6" key="1">
    <citation type="submission" date="2018-02" db="EMBL/GenBank/DDBJ databases">
        <title>Genomic Encyclopedia of Archaeal and Bacterial Type Strains, Phase II (KMG-II): from individual species to whole genera.</title>
        <authorList>
            <person name="Goeker M."/>
        </authorList>
    </citation>
    <scope>NUCLEOTIDE SEQUENCE [LARGE SCALE GENOMIC DNA]</scope>
    <source>
        <strain evidence="5 6">YU 961-1</strain>
    </source>
</reference>
<gene>
    <name evidence="5" type="ORF">CLV40_11464</name>
</gene>
<dbReference type="PRINTS" id="PR00035">
    <property type="entry name" value="HTHGNTR"/>
</dbReference>
<dbReference type="InterPro" id="IPR011663">
    <property type="entry name" value="UTRA"/>
</dbReference>
<dbReference type="Pfam" id="PF07702">
    <property type="entry name" value="UTRA"/>
    <property type="match status" value="1"/>
</dbReference>
<evidence type="ECO:0000313" key="6">
    <source>
        <dbReference type="Proteomes" id="UP000239203"/>
    </source>
</evidence>
<dbReference type="Gene3D" id="3.40.1410.10">
    <property type="entry name" value="Chorismate lyase-like"/>
    <property type="match status" value="1"/>
</dbReference>
<accession>A0A2S6GJK4</accession>